<evidence type="ECO:0000313" key="7">
    <source>
        <dbReference type="EMBL" id="ODQ61524.1"/>
    </source>
</evidence>
<evidence type="ECO:0000256" key="3">
    <source>
        <dbReference type="ARBA" id="ARBA00023187"/>
    </source>
</evidence>
<gene>
    <name evidence="7" type="ORF">WICANDRAFT_62079</name>
</gene>
<evidence type="ECO:0000259" key="6">
    <source>
        <dbReference type="PROSITE" id="PS50102"/>
    </source>
</evidence>
<keyword evidence="8" id="KW-1185">Reference proteome</keyword>
<feature type="domain" description="RRM" evidence="6">
    <location>
        <begin position="499"/>
        <end position="595"/>
    </location>
</feature>
<dbReference type="GO" id="GO:0003723">
    <property type="term" value="F:RNA binding"/>
    <property type="evidence" value="ECO:0007669"/>
    <property type="project" value="UniProtKB-UniRule"/>
</dbReference>
<dbReference type="InterPro" id="IPR000504">
    <property type="entry name" value="RRM_dom"/>
</dbReference>
<protein>
    <recommendedName>
        <fullName evidence="6">RRM domain-containing protein</fullName>
    </recommendedName>
</protein>
<dbReference type="SMART" id="SM00360">
    <property type="entry name" value="RRM"/>
    <property type="match status" value="2"/>
</dbReference>
<dbReference type="PROSITE" id="PS50102">
    <property type="entry name" value="RRM"/>
    <property type="match status" value="2"/>
</dbReference>
<feature type="compositionally biased region" description="Polar residues" evidence="5">
    <location>
        <begin position="181"/>
        <end position="201"/>
    </location>
</feature>
<evidence type="ECO:0000256" key="2">
    <source>
        <dbReference type="ARBA" id="ARBA00022884"/>
    </source>
</evidence>
<dbReference type="OrthoDB" id="10266058at2759"/>
<dbReference type="Gene3D" id="3.30.70.330">
    <property type="match status" value="3"/>
</dbReference>
<dbReference type="GO" id="GO:0006397">
    <property type="term" value="P:mRNA processing"/>
    <property type="evidence" value="ECO:0007669"/>
    <property type="project" value="UniProtKB-KW"/>
</dbReference>
<dbReference type="Pfam" id="PF00076">
    <property type="entry name" value="RRM_1"/>
    <property type="match status" value="1"/>
</dbReference>
<keyword evidence="3" id="KW-0508">mRNA splicing</keyword>
<feature type="compositionally biased region" description="Basic and acidic residues" evidence="5">
    <location>
        <begin position="125"/>
        <end position="180"/>
    </location>
</feature>
<dbReference type="FunFam" id="3.30.70.330:FF:000097">
    <property type="entry name" value="U2 snRNP auxiliary factor large subunit"/>
    <property type="match status" value="1"/>
</dbReference>
<dbReference type="Proteomes" id="UP000094112">
    <property type="component" value="Unassembled WGS sequence"/>
</dbReference>
<dbReference type="InterPro" id="IPR035979">
    <property type="entry name" value="RBD_domain_sf"/>
</dbReference>
<sequence length="603" mass="69688">MSTHNVLEALKQKLLREQAQNESIRPSETPVKREVTSSNSGYGRRPDDTKNTPDRSGYSRREERANEVKQESPQEQKPIETRSMDDRQTHDRRDYRGTRGGDHYSSGRREYPNRNDHHDRRHTAERRDYGERRDYSGRDRRDYNRRDDGPSRYRDDRYERRDERPTRYRERDTRGGDRYYDNTNNQQQRYSRSTDYSNNGDDASYNEDLTNVVPIDKLERKSLWDLKPKGFEKVSSERAKISGLFPLPGESKQVDISKLEGLVSGGDLNSQTSILFEEISIESLSSRNSKQLIITGVEFSLFPVERLVEYLKTYINSLKVENAFIVSHELIESKYLVINLSNSNITTILYSSFKYFQNELHLKIKIDRPQSYITPNSKLLSPEELSKSKVPDSGNKIAITNIPNDIKQDEILQDLQEIGHVSKIDLLLDNEENSKGIAFVEFEDIIADQAIEAINKIVINETTLFAIFASKGLPKQEEEITYRTISSVAQSGSLKIDTNVLILLNVVHPEELKNEVVYQEVLNDITNECSKYGKVLNVKIPKPAEDYKRNLKSLDTSIGKIFVKFENEEGASRASKLLNGRKYHERTVLVSFLPESDYNLNLF</sequence>
<dbReference type="SMART" id="SM00361">
    <property type="entry name" value="RRM_1"/>
    <property type="match status" value="1"/>
</dbReference>
<organism evidence="7 8">
    <name type="scientific">Wickerhamomyces anomalus (strain ATCC 58044 / CBS 1984 / NCYC 433 / NRRL Y-366-8)</name>
    <name type="common">Yeast</name>
    <name type="synonym">Hansenula anomala</name>
    <dbReference type="NCBI Taxonomy" id="683960"/>
    <lineage>
        <taxon>Eukaryota</taxon>
        <taxon>Fungi</taxon>
        <taxon>Dikarya</taxon>
        <taxon>Ascomycota</taxon>
        <taxon>Saccharomycotina</taxon>
        <taxon>Saccharomycetes</taxon>
        <taxon>Phaffomycetales</taxon>
        <taxon>Wickerhamomycetaceae</taxon>
        <taxon>Wickerhamomyces</taxon>
    </lineage>
</organism>
<dbReference type="GeneID" id="30200552"/>
<proteinExistence type="predicted"/>
<dbReference type="SUPFAM" id="SSF54928">
    <property type="entry name" value="RNA-binding domain, RBD"/>
    <property type="match status" value="1"/>
</dbReference>
<accession>A0A1E3P8I0</accession>
<feature type="compositionally biased region" description="Basic and acidic residues" evidence="5">
    <location>
        <begin position="44"/>
        <end position="118"/>
    </location>
</feature>
<evidence type="ECO:0000256" key="5">
    <source>
        <dbReference type="SAM" id="MobiDB-lite"/>
    </source>
</evidence>
<dbReference type="InterPro" id="IPR003954">
    <property type="entry name" value="RRM_euk-type"/>
</dbReference>
<dbReference type="PANTHER" id="PTHR23139">
    <property type="entry name" value="RNA-BINDING PROTEIN"/>
    <property type="match status" value="1"/>
</dbReference>
<evidence type="ECO:0000256" key="4">
    <source>
        <dbReference type="PROSITE-ProRule" id="PRU00176"/>
    </source>
</evidence>
<dbReference type="GO" id="GO:0008380">
    <property type="term" value="P:RNA splicing"/>
    <property type="evidence" value="ECO:0007669"/>
    <property type="project" value="UniProtKB-KW"/>
</dbReference>
<dbReference type="STRING" id="683960.A0A1E3P8I0"/>
<reference evidence="7 8" key="1">
    <citation type="journal article" date="2016" name="Proc. Natl. Acad. Sci. U.S.A.">
        <title>Comparative genomics of biotechnologically important yeasts.</title>
        <authorList>
            <person name="Riley R."/>
            <person name="Haridas S."/>
            <person name="Wolfe K.H."/>
            <person name="Lopes M.R."/>
            <person name="Hittinger C.T."/>
            <person name="Goeker M."/>
            <person name="Salamov A.A."/>
            <person name="Wisecaver J.H."/>
            <person name="Long T.M."/>
            <person name="Calvey C.H."/>
            <person name="Aerts A.L."/>
            <person name="Barry K.W."/>
            <person name="Choi C."/>
            <person name="Clum A."/>
            <person name="Coughlan A.Y."/>
            <person name="Deshpande S."/>
            <person name="Douglass A.P."/>
            <person name="Hanson S.J."/>
            <person name="Klenk H.-P."/>
            <person name="LaButti K.M."/>
            <person name="Lapidus A."/>
            <person name="Lindquist E.A."/>
            <person name="Lipzen A.M."/>
            <person name="Meier-Kolthoff J.P."/>
            <person name="Ohm R.A."/>
            <person name="Otillar R.P."/>
            <person name="Pangilinan J.L."/>
            <person name="Peng Y."/>
            <person name="Rokas A."/>
            <person name="Rosa C.A."/>
            <person name="Scheuner C."/>
            <person name="Sibirny A.A."/>
            <person name="Slot J.C."/>
            <person name="Stielow J.B."/>
            <person name="Sun H."/>
            <person name="Kurtzman C.P."/>
            <person name="Blackwell M."/>
            <person name="Grigoriev I.V."/>
            <person name="Jeffries T.W."/>
        </authorList>
    </citation>
    <scope>NUCLEOTIDE SEQUENCE [LARGE SCALE GENOMIC DNA]</scope>
    <source>
        <strain evidence="8">ATCC 58044 / CBS 1984 / NCYC 433 / NRRL Y-366-8</strain>
    </source>
</reference>
<feature type="region of interest" description="Disordered" evidence="5">
    <location>
        <begin position="1"/>
        <end position="207"/>
    </location>
</feature>
<keyword evidence="1" id="KW-0507">mRNA processing</keyword>
<dbReference type="EMBL" id="KV454209">
    <property type="protein sequence ID" value="ODQ61524.1"/>
    <property type="molecule type" value="Genomic_DNA"/>
</dbReference>
<dbReference type="InterPro" id="IPR012677">
    <property type="entry name" value="Nucleotide-bd_a/b_plait_sf"/>
</dbReference>
<evidence type="ECO:0000256" key="1">
    <source>
        <dbReference type="ARBA" id="ARBA00022664"/>
    </source>
</evidence>
<name>A0A1E3P8I0_WICAA</name>
<dbReference type="RefSeq" id="XP_019040731.1">
    <property type="nucleotide sequence ID" value="XM_019183306.1"/>
</dbReference>
<keyword evidence="2 4" id="KW-0694">RNA-binding</keyword>
<evidence type="ECO:0000313" key="8">
    <source>
        <dbReference type="Proteomes" id="UP000094112"/>
    </source>
</evidence>
<dbReference type="AlphaFoldDB" id="A0A1E3P8I0"/>
<feature type="domain" description="RRM" evidence="6">
    <location>
        <begin position="395"/>
        <end position="444"/>
    </location>
</feature>
<dbReference type="CDD" id="cd12232">
    <property type="entry name" value="RRM3_U2AF65"/>
    <property type="match status" value="1"/>
</dbReference>